<evidence type="ECO:0000256" key="2">
    <source>
        <dbReference type="SAM" id="SignalP"/>
    </source>
</evidence>
<feature type="domain" description="CARDB" evidence="3">
    <location>
        <begin position="646"/>
        <end position="717"/>
    </location>
</feature>
<evidence type="ECO:0000313" key="4">
    <source>
        <dbReference type="EMBL" id="QUI24440.1"/>
    </source>
</evidence>
<keyword evidence="5" id="KW-1185">Reference proteome</keyword>
<dbReference type="Pfam" id="PF07705">
    <property type="entry name" value="CARDB"/>
    <property type="match status" value="1"/>
</dbReference>
<reference evidence="4" key="1">
    <citation type="submission" date="2020-07" db="EMBL/GenBank/DDBJ databases">
        <title>Vallitalea pronyensis genome.</title>
        <authorList>
            <person name="Postec A."/>
        </authorList>
    </citation>
    <scope>NUCLEOTIDE SEQUENCE</scope>
    <source>
        <strain evidence="4">FatNI3</strain>
    </source>
</reference>
<sequence length="805" mass="88530">MKKARLLIYLCALLVCTVAGSVEVSADTALNITQVTSKDNINIGDKFDLTLQLNTATTDDTKLIISASSFYVRDGLISRSVKNKASVTIPLECKNLDDDKITITFDYPNDTSTKETLSLDLLPNSSDSSSTPTDTKKYAPKLAIVNESVPSTMAGNNLELDLEVKNTGSYTAKDIVVEFVPPTDENFKYEISTISLVDKVAKLKKEETAKLSYAIAVKSTTPPKTYKCTIKYTYSNLYGDVTKDEQDIYIKVTKGYPAIDLAVTDVTTTPAVVNAGEEVNLTLKVNNNAGMKTVNKVTLSLEGLAKDGVSGFSMTNGVNSKDILNLSPQEKGNEVTFSLLAGSDLKKGSYPLTLVMKYMDTEHEEKEIKKEIYINVNSDSDKSTDITIQNVAAPTGRITYGKSFKVGLDIQNTGEADLKDVVVTATGVDNTVMMPMSQNVQVVENLAVGASQHLTFLFQASDLAETKNYLINFEVKGKSDKDKETPTFSQYVGVSVEGKQKEDDNSTTSKPIIIISDFVINPKIVNAGETFDVKLTFMNTHRDKKIENIKVSFSAEKTTDTDAQKVGSVFTPVDTSSTFHIEEIGPKQTAEHEVTFFTIPSAPAKVHNLDVTFYYEYKGADGKILTETLYDAVRATVVQPSRFITSDIRVPETVFVQEPVNISLEISNTGKTTLDNFTVAVEGFGSSNSRQYLGNLEPGNTTYYDVDIFAEQPGDVTGNLIFSYTKPDGSDEIVKKEIKTMAQEMQMPDMSEMETGNFDQMKPEEKKSNKMLYIIGGSIAGIIILIIIIVIIRKRKKKKELEFDE</sequence>
<keyword evidence="1" id="KW-0812">Transmembrane</keyword>
<proteinExistence type="predicted"/>
<dbReference type="PANTHER" id="PTHR35902:SF3">
    <property type="entry name" value="NPCBM-ASSOCIATED, NEW3 DOMAIN OF ALPHA-GALACTOSIDASE"/>
    <property type="match status" value="1"/>
</dbReference>
<keyword evidence="1" id="KW-0472">Membrane</keyword>
<dbReference type="RefSeq" id="WP_212695134.1">
    <property type="nucleotide sequence ID" value="NZ_CP058649.1"/>
</dbReference>
<dbReference type="PANTHER" id="PTHR35902">
    <property type="entry name" value="S-LAYER DOMAIN-LIKE PROTEIN-RELATED"/>
    <property type="match status" value="1"/>
</dbReference>
<feature type="transmembrane region" description="Helical" evidence="1">
    <location>
        <begin position="771"/>
        <end position="792"/>
    </location>
</feature>
<dbReference type="Gene3D" id="2.60.40.10">
    <property type="entry name" value="Immunoglobulins"/>
    <property type="match status" value="2"/>
</dbReference>
<feature type="signal peptide" evidence="2">
    <location>
        <begin position="1"/>
        <end position="21"/>
    </location>
</feature>
<evidence type="ECO:0000259" key="3">
    <source>
        <dbReference type="Pfam" id="PF07705"/>
    </source>
</evidence>
<feature type="chain" id="PRO_5035300753" description="CARDB domain-containing protein" evidence="2">
    <location>
        <begin position="22"/>
        <end position="805"/>
    </location>
</feature>
<organism evidence="4 5">
    <name type="scientific">Vallitalea pronyensis</name>
    <dbReference type="NCBI Taxonomy" id="1348613"/>
    <lineage>
        <taxon>Bacteria</taxon>
        <taxon>Bacillati</taxon>
        <taxon>Bacillota</taxon>
        <taxon>Clostridia</taxon>
        <taxon>Lachnospirales</taxon>
        <taxon>Vallitaleaceae</taxon>
        <taxon>Vallitalea</taxon>
    </lineage>
</organism>
<keyword evidence="1" id="KW-1133">Transmembrane helix</keyword>
<dbReference type="AlphaFoldDB" id="A0A8J8MMF1"/>
<name>A0A8J8MMF1_9FIRM</name>
<dbReference type="EMBL" id="CP058649">
    <property type="protein sequence ID" value="QUI24440.1"/>
    <property type="molecule type" value="Genomic_DNA"/>
</dbReference>
<evidence type="ECO:0000313" key="5">
    <source>
        <dbReference type="Proteomes" id="UP000683246"/>
    </source>
</evidence>
<accession>A0A8J8MMF1</accession>
<keyword evidence="2" id="KW-0732">Signal</keyword>
<dbReference type="InterPro" id="IPR013783">
    <property type="entry name" value="Ig-like_fold"/>
</dbReference>
<gene>
    <name evidence="4" type="ORF">HZI73_19995</name>
</gene>
<dbReference type="KEGG" id="vpy:HZI73_19995"/>
<protein>
    <recommendedName>
        <fullName evidence="3">CARDB domain-containing protein</fullName>
    </recommendedName>
</protein>
<dbReference type="InterPro" id="IPR011635">
    <property type="entry name" value="CARDB"/>
</dbReference>
<dbReference type="Proteomes" id="UP000683246">
    <property type="component" value="Chromosome"/>
</dbReference>
<evidence type="ECO:0000256" key="1">
    <source>
        <dbReference type="SAM" id="Phobius"/>
    </source>
</evidence>